<reference evidence="8" key="1">
    <citation type="journal article" date="2011" name="PLoS Genet.">
        <title>Parallel evolution of a type IV secretion system in radiating lineages of the host-restricted bacterial pathogen Bartonella.</title>
        <authorList>
            <person name="Engel P."/>
            <person name="Salzburger W."/>
            <person name="Liesch M."/>
            <person name="Chang C.C."/>
            <person name="Maruyama S."/>
            <person name="Lanz C."/>
            <person name="Calteau A."/>
            <person name="Lajus A."/>
            <person name="Medigue C."/>
            <person name="Schuster S.C."/>
            <person name="Dehio C."/>
        </authorList>
    </citation>
    <scope>NUCLEOTIDE SEQUENCE</scope>
    <source>
        <strain evidence="8">R1</strain>
    </source>
</reference>
<dbReference type="RefSeq" id="WP_078690382.1">
    <property type="nucleotide sequence ID" value="NZ_CP019790.1"/>
</dbReference>
<keyword evidence="5 6" id="KW-0472">Membrane</keyword>
<dbReference type="GO" id="GO:0016020">
    <property type="term" value="C:membrane"/>
    <property type="evidence" value="ECO:0007669"/>
    <property type="project" value="UniProtKB-SubCell"/>
</dbReference>
<feature type="transmembrane region" description="Helical" evidence="6">
    <location>
        <begin position="35"/>
        <end position="56"/>
    </location>
</feature>
<organism evidence="8">
    <name type="scientific">Bartonella schoenbuchensis (strain DSM 13525 / NCTC 13165 / R1)</name>
    <dbReference type="NCBI Taxonomy" id="687861"/>
    <lineage>
        <taxon>Bacteria</taxon>
        <taxon>Pseudomonadati</taxon>
        <taxon>Pseudomonadota</taxon>
        <taxon>Alphaproteobacteria</taxon>
        <taxon>Hyphomicrobiales</taxon>
        <taxon>Bartonellaceae</taxon>
        <taxon>Bartonella</taxon>
    </lineage>
</organism>
<sequence length="304" mass="32591">MAVSGEVAIFGTMDKMLMEPIVEALDKSIVNLSSALSGPIMASATIYIAFMGYNVIYGRSSIPLWDFIATAVKLAIIVTLVKQAASYNIWVKNLFFTDLPNAITSALQASNTDGNVWDEMIKKAVGQIFDKVEKAGTLEWLGIWIAGIVCIIIIGFFCTIGFVVATFAKLGLSLTLSLGPLFIGFYMFSTTRRFTEAWLSQVANFVILQVLVVLLGGVYVHLTMNILEKGIAEMMVTLVQFLAIGTCGIYLFINLPEIAAALAAGGANLTGATHLAHHSAKAAEAGGRTAKAVGRAVRKLVTRV</sequence>
<dbReference type="GO" id="GO:0030255">
    <property type="term" value="P:protein secretion by the type IV secretion system"/>
    <property type="evidence" value="ECO:0007669"/>
    <property type="project" value="InterPro"/>
</dbReference>
<evidence type="ECO:0000256" key="2">
    <source>
        <dbReference type="ARBA" id="ARBA00007802"/>
    </source>
</evidence>
<evidence type="ECO:0000256" key="4">
    <source>
        <dbReference type="ARBA" id="ARBA00022989"/>
    </source>
</evidence>
<feature type="transmembrane region" description="Helical" evidence="6">
    <location>
        <begin position="234"/>
        <end position="253"/>
    </location>
</feature>
<geneLocation type="plasmid" evidence="7">
    <name>pVbh_BscR1</name>
</geneLocation>
<evidence type="ECO:0000256" key="1">
    <source>
        <dbReference type="ARBA" id="ARBA00004141"/>
    </source>
</evidence>
<dbReference type="EMBL" id="CP019790">
    <property type="protein sequence ID" value="AQX31587.1"/>
    <property type="molecule type" value="Genomic_DNA"/>
</dbReference>
<evidence type="ECO:0000313" key="9">
    <source>
        <dbReference type="Proteomes" id="UP000190811"/>
    </source>
</evidence>
<feature type="transmembrane region" description="Helical" evidence="6">
    <location>
        <begin position="170"/>
        <end position="190"/>
    </location>
</feature>
<comment type="subcellular location">
    <subcellularLocation>
        <location evidence="1">Membrane</location>
        <topology evidence="1">Multi-pass membrane protein</topology>
    </subcellularLocation>
</comment>
<dbReference type="AlphaFoldDB" id="E6Z0Q6"/>
<dbReference type="Pfam" id="PF04610">
    <property type="entry name" value="TrbL"/>
    <property type="match status" value="1"/>
</dbReference>
<evidence type="ECO:0000313" key="7">
    <source>
        <dbReference type="EMBL" id="AQX31587.1"/>
    </source>
</evidence>
<comment type="similarity">
    <text evidence="2">Belongs to the TrbL/VirB6 family.</text>
</comment>
<evidence type="ECO:0000256" key="6">
    <source>
        <dbReference type="SAM" id="Phobius"/>
    </source>
</evidence>
<keyword evidence="4 6" id="KW-1133">Transmembrane helix</keyword>
<name>E6Z0Q6_BARSR</name>
<dbReference type="InterPro" id="IPR007688">
    <property type="entry name" value="Conjugal_tfr_TrbL/VirB6"/>
</dbReference>
<evidence type="ECO:0000256" key="5">
    <source>
        <dbReference type="ARBA" id="ARBA00023136"/>
    </source>
</evidence>
<feature type="transmembrane region" description="Helical" evidence="6">
    <location>
        <begin position="202"/>
        <end position="222"/>
    </location>
</feature>
<dbReference type="Proteomes" id="UP000190811">
    <property type="component" value="Plasmid pVbh_BscR1"/>
</dbReference>
<reference evidence="9" key="2">
    <citation type="journal article" date="2017" name="Genome Biol. Evol.">
        <title>Evolutionary Dynamics of Pathoadaptation Revealed by Three Independent Acquisitions of the VirB/D4 Type IV Secretion System in Bartonella.</title>
        <authorList>
            <person name="Harms A."/>
            <person name="Segers F.H."/>
            <person name="Quebatte M."/>
            <person name="Mistl C."/>
            <person name="Manfredi P."/>
            <person name="Korner J."/>
            <person name="Chomel B.B."/>
            <person name="Kosoy M."/>
            <person name="Maruyama S."/>
            <person name="Engel P."/>
            <person name="Dehio C."/>
        </authorList>
    </citation>
    <scope>NUCLEOTIDE SEQUENCE [LARGE SCALE GENOMIC DNA]</scope>
    <source>
        <strain evidence="9">R1</strain>
        <plasmid evidence="9">pvbh_bscr1</plasmid>
    </source>
</reference>
<keyword evidence="3 6" id="KW-0812">Transmembrane</keyword>
<geneLocation type="plasmid" evidence="9">
    <name>pvbh_bscr1</name>
</geneLocation>
<gene>
    <name evidence="8" type="primary">vbh</name>
    <name evidence="8" type="ORF">B11C_100019</name>
    <name evidence="7" type="ORF">BscR1v2_016840</name>
</gene>
<reference evidence="7" key="3">
    <citation type="submission" date="2017-02" db="EMBL/GenBank/DDBJ databases">
        <title>Evolutionary dynamics of pathoadaptation revealed by three independent acquisitions of the VirB/D4 type IV secretion system in Bartonella.</title>
        <authorList>
            <person name="Harms A."/>
            <person name="Segers F.H.I.D."/>
            <person name="Quebatte M."/>
            <person name="Mistl C."/>
            <person name="Manfredi P."/>
            <person name="Koerner J."/>
            <person name="Chomel B."/>
            <person name="Kosoy M."/>
            <person name="Maruyama S."/>
            <person name="Engel P."/>
            <person name="Dehio C."/>
        </authorList>
    </citation>
    <scope>NUCLEOTIDE SEQUENCE [LARGE SCALE GENOMIC DNA]</scope>
    <source>
        <strain evidence="7">R1</strain>
        <plasmid evidence="7">pVbh_BscR1</plasmid>
    </source>
</reference>
<protein>
    <submittedName>
        <fullName evidence="7">Type IV secretion system protein VirB6</fullName>
    </submittedName>
    <submittedName>
        <fullName evidence="8">Vbh6 protein</fullName>
    </submittedName>
</protein>
<keyword evidence="7" id="KW-0614">Plasmid</keyword>
<feature type="transmembrane region" description="Helical" evidence="6">
    <location>
        <begin position="141"/>
        <end position="164"/>
    </location>
</feature>
<dbReference type="EMBL" id="FN645515">
    <property type="protein sequence ID" value="CBI82694.1"/>
    <property type="molecule type" value="Genomic_DNA"/>
</dbReference>
<evidence type="ECO:0000313" key="8">
    <source>
        <dbReference type="EMBL" id="CBI82694.1"/>
    </source>
</evidence>
<evidence type="ECO:0000256" key="3">
    <source>
        <dbReference type="ARBA" id="ARBA00022692"/>
    </source>
</evidence>
<accession>E6Z0Q6</accession>
<proteinExistence type="inferred from homology"/>